<name>A0A0E9WBQ0_ANGAN</name>
<evidence type="ECO:0000313" key="1">
    <source>
        <dbReference type="EMBL" id="JAH86918.1"/>
    </source>
</evidence>
<dbReference type="AlphaFoldDB" id="A0A0E9WBQ0"/>
<accession>A0A0E9WBQ0</accession>
<sequence length="45" mass="5323">MSYLTYFQAIITIIYHLHQYEVKSLKGYLCILLGISRLRFSLSLL</sequence>
<reference evidence="1" key="2">
    <citation type="journal article" date="2015" name="Fish Shellfish Immunol.">
        <title>Early steps in the European eel (Anguilla anguilla)-Vibrio vulnificus interaction in the gills: Role of the RtxA13 toxin.</title>
        <authorList>
            <person name="Callol A."/>
            <person name="Pajuelo D."/>
            <person name="Ebbesson L."/>
            <person name="Teles M."/>
            <person name="MacKenzie S."/>
            <person name="Amaro C."/>
        </authorList>
    </citation>
    <scope>NUCLEOTIDE SEQUENCE</scope>
</reference>
<reference evidence="1" key="1">
    <citation type="submission" date="2014-11" db="EMBL/GenBank/DDBJ databases">
        <authorList>
            <person name="Amaro Gonzalez C."/>
        </authorList>
    </citation>
    <scope>NUCLEOTIDE SEQUENCE</scope>
</reference>
<dbReference type="EMBL" id="GBXM01021659">
    <property type="protein sequence ID" value="JAH86918.1"/>
    <property type="molecule type" value="Transcribed_RNA"/>
</dbReference>
<protein>
    <submittedName>
        <fullName evidence="1">Uncharacterized protein</fullName>
    </submittedName>
</protein>
<organism evidence="1">
    <name type="scientific">Anguilla anguilla</name>
    <name type="common">European freshwater eel</name>
    <name type="synonym">Muraena anguilla</name>
    <dbReference type="NCBI Taxonomy" id="7936"/>
    <lineage>
        <taxon>Eukaryota</taxon>
        <taxon>Metazoa</taxon>
        <taxon>Chordata</taxon>
        <taxon>Craniata</taxon>
        <taxon>Vertebrata</taxon>
        <taxon>Euteleostomi</taxon>
        <taxon>Actinopterygii</taxon>
        <taxon>Neopterygii</taxon>
        <taxon>Teleostei</taxon>
        <taxon>Anguilliformes</taxon>
        <taxon>Anguillidae</taxon>
        <taxon>Anguilla</taxon>
    </lineage>
</organism>
<proteinExistence type="predicted"/>